<proteinExistence type="predicted"/>
<protein>
    <submittedName>
        <fullName evidence="1">Uncharacterized protein</fullName>
    </submittedName>
</protein>
<sequence>MNPFGSSFFLLPSSYAILLFCLNKWVPQNANVLQFYQILRLVQVLSLLIALPKAHYGILEVWAIGHNAKVKLQLQNCSQTWILHWGCISNGNKKWFVPSFYPSGTTVYKKAALCTPFIKVEDEWSALNCTKK</sequence>
<name>A0ACB9K0V1_9ASTR</name>
<gene>
    <name evidence="1" type="ORF">L1987_07712</name>
</gene>
<dbReference type="Proteomes" id="UP001056120">
    <property type="component" value="Linkage Group LG02"/>
</dbReference>
<reference evidence="1 2" key="2">
    <citation type="journal article" date="2022" name="Mol. Ecol. Resour.">
        <title>The genomes of chicory, endive, great burdock and yacon provide insights into Asteraceae paleo-polyploidization history and plant inulin production.</title>
        <authorList>
            <person name="Fan W."/>
            <person name="Wang S."/>
            <person name="Wang H."/>
            <person name="Wang A."/>
            <person name="Jiang F."/>
            <person name="Liu H."/>
            <person name="Zhao H."/>
            <person name="Xu D."/>
            <person name="Zhang Y."/>
        </authorList>
    </citation>
    <scope>NUCLEOTIDE SEQUENCE [LARGE SCALE GENOMIC DNA]</scope>
    <source>
        <strain evidence="2">cv. Yunnan</strain>
        <tissue evidence="1">Leaves</tissue>
    </source>
</reference>
<evidence type="ECO:0000313" key="2">
    <source>
        <dbReference type="Proteomes" id="UP001056120"/>
    </source>
</evidence>
<organism evidence="1 2">
    <name type="scientific">Smallanthus sonchifolius</name>
    <dbReference type="NCBI Taxonomy" id="185202"/>
    <lineage>
        <taxon>Eukaryota</taxon>
        <taxon>Viridiplantae</taxon>
        <taxon>Streptophyta</taxon>
        <taxon>Embryophyta</taxon>
        <taxon>Tracheophyta</taxon>
        <taxon>Spermatophyta</taxon>
        <taxon>Magnoliopsida</taxon>
        <taxon>eudicotyledons</taxon>
        <taxon>Gunneridae</taxon>
        <taxon>Pentapetalae</taxon>
        <taxon>asterids</taxon>
        <taxon>campanulids</taxon>
        <taxon>Asterales</taxon>
        <taxon>Asteraceae</taxon>
        <taxon>Asteroideae</taxon>
        <taxon>Heliantheae alliance</taxon>
        <taxon>Millerieae</taxon>
        <taxon>Smallanthus</taxon>
    </lineage>
</organism>
<reference evidence="2" key="1">
    <citation type="journal article" date="2022" name="Mol. Ecol. Resour.">
        <title>The genomes of chicory, endive, great burdock and yacon provide insights into Asteraceae palaeo-polyploidization history and plant inulin production.</title>
        <authorList>
            <person name="Fan W."/>
            <person name="Wang S."/>
            <person name="Wang H."/>
            <person name="Wang A."/>
            <person name="Jiang F."/>
            <person name="Liu H."/>
            <person name="Zhao H."/>
            <person name="Xu D."/>
            <person name="Zhang Y."/>
        </authorList>
    </citation>
    <scope>NUCLEOTIDE SEQUENCE [LARGE SCALE GENOMIC DNA]</scope>
    <source>
        <strain evidence="2">cv. Yunnan</strain>
    </source>
</reference>
<comment type="caution">
    <text evidence="1">The sequence shown here is derived from an EMBL/GenBank/DDBJ whole genome shotgun (WGS) entry which is preliminary data.</text>
</comment>
<keyword evidence="2" id="KW-1185">Reference proteome</keyword>
<evidence type="ECO:0000313" key="1">
    <source>
        <dbReference type="EMBL" id="KAI3825946.1"/>
    </source>
</evidence>
<dbReference type="EMBL" id="CM042019">
    <property type="protein sequence ID" value="KAI3825946.1"/>
    <property type="molecule type" value="Genomic_DNA"/>
</dbReference>
<accession>A0ACB9K0V1</accession>